<dbReference type="Gene3D" id="2.60.120.10">
    <property type="entry name" value="Jelly Rolls"/>
    <property type="match status" value="1"/>
</dbReference>
<protein>
    <submittedName>
        <fullName evidence="3">Cupin domain-containing protein</fullName>
    </submittedName>
</protein>
<dbReference type="PANTHER" id="PTHR35848">
    <property type="entry name" value="OXALATE-BINDING PROTEIN"/>
    <property type="match status" value="1"/>
</dbReference>
<dbReference type="Proteomes" id="UP000602284">
    <property type="component" value="Unassembled WGS sequence"/>
</dbReference>
<organism evidence="3 4">
    <name type="scientific">Tumebacillus amylolyticus</name>
    <dbReference type="NCBI Taxonomy" id="2801339"/>
    <lineage>
        <taxon>Bacteria</taxon>
        <taxon>Bacillati</taxon>
        <taxon>Bacillota</taxon>
        <taxon>Bacilli</taxon>
        <taxon>Bacillales</taxon>
        <taxon>Alicyclobacillaceae</taxon>
        <taxon>Tumebacillus</taxon>
    </lineage>
</organism>
<gene>
    <name evidence="3" type="ORF">JJB07_00640</name>
</gene>
<dbReference type="InterPro" id="IPR011051">
    <property type="entry name" value="RmlC_Cupin_sf"/>
</dbReference>
<dbReference type="SUPFAM" id="SSF51182">
    <property type="entry name" value="RmlC-like cupins"/>
    <property type="match status" value="1"/>
</dbReference>
<dbReference type="Pfam" id="PF07883">
    <property type="entry name" value="Cupin_2"/>
    <property type="match status" value="1"/>
</dbReference>
<feature type="domain" description="Cupin type-2" evidence="2">
    <location>
        <begin position="47"/>
        <end position="114"/>
    </location>
</feature>
<name>A0ABS1J642_9BACL</name>
<evidence type="ECO:0000313" key="4">
    <source>
        <dbReference type="Proteomes" id="UP000602284"/>
    </source>
</evidence>
<evidence type="ECO:0000256" key="1">
    <source>
        <dbReference type="ARBA" id="ARBA00022723"/>
    </source>
</evidence>
<dbReference type="CDD" id="cd02224">
    <property type="entry name" value="cupin_SPO2919-like"/>
    <property type="match status" value="1"/>
</dbReference>
<dbReference type="EMBL" id="JAEQNB010000001">
    <property type="protein sequence ID" value="MBL0385138.1"/>
    <property type="molecule type" value="Genomic_DNA"/>
</dbReference>
<comment type="caution">
    <text evidence="3">The sequence shown here is derived from an EMBL/GenBank/DDBJ whole genome shotgun (WGS) entry which is preliminary data.</text>
</comment>
<keyword evidence="1" id="KW-0479">Metal-binding</keyword>
<accession>A0ABS1J642</accession>
<keyword evidence="4" id="KW-1185">Reference proteome</keyword>
<sequence length="156" mass="17331">MGVFPLTKIHNLHNMPAESIDIYGPMKTLYLGRAAGSEKLYVNVDYVQPGAKSTKYHTHSLQEEFFLILSGTGILRMNDEEHPVKQGDFVAKPAGKGIAHQFINNGTEVLSILDCGLEAPHDVATYPDEDIVYVKHLRKDFKLSEAVEDFTSDPNA</sequence>
<dbReference type="InterPro" id="IPR013096">
    <property type="entry name" value="Cupin_2"/>
</dbReference>
<dbReference type="RefSeq" id="WP_201630275.1">
    <property type="nucleotide sequence ID" value="NZ_JAEQNB010000001.1"/>
</dbReference>
<dbReference type="InterPro" id="IPR051610">
    <property type="entry name" value="GPI/OXD"/>
</dbReference>
<evidence type="ECO:0000259" key="2">
    <source>
        <dbReference type="Pfam" id="PF07883"/>
    </source>
</evidence>
<reference evidence="3 4" key="1">
    <citation type="submission" date="2021-01" db="EMBL/GenBank/DDBJ databases">
        <title>Tumebacillus sp. strain ITR2 16S ribosomal RNA gene Genome sequencing and assembly.</title>
        <authorList>
            <person name="Kang M."/>
        </authorList>
    </citation>
    <scope>NUCLEOTIDE SEQUENCE [LARGE SCALE GENOMIC DNA]</scope>
    <source>
        <strain evidence="3 4">ITR2</strain>
    </source>
</reference>
<evidence type="ECO:0000313" key="3">
    <source>
        <dbReference type="EMBL" id="MBL0385138.1"/>
    </source>
</evidence>
<proteinExistence type="predicted"/>
<dbReference type="InterPro" id="IPR014710">
    <property type="entry name" value="RmlC-like_jellyroll"/>
</dbReference>